<proteinExistence type="predicted"/>
<accession>A0A2R6Y4A0</accession>
<comment type="caution">
    <text evidence="2">The sequence shown here is derived from an EMBL/GenBank/DDBJ whole genome shotgun (WGS) entry which is preliminary data.</text>
</comment>
<feature type="transmembrane region" description="Helical" evidence="1">
    <location>
        <begin position="38"/>
        <end position="59"/>
    </location>
</feature>
<keyword evidence="1" id="KW-1133">Transmembrane helix</keyword>
<dbReference type="AlphaFoldDB" id="A0A2R6Y4A0"/>
<gene>
    <name evidence="2" type="ORF">BSOLF_1388</name>
</gene>
<name>A0A2R6Y4A0_9BACL</name>
<organism evidence="2 3">
    <name type="scientific">Candidatus Carbonibacillus altaicus</name>
    <dbReference type="NCBI Taxonomy" id="2163959"/>
    <lineage>
        <taxon>Bacteria</taxon>
        <taxon>Bacillati</taxon>
        <taxon>Bacillota</taxon>
        <taxon>Bacilli</taxon>
        <taxon>Bacillales</taxon>
        <taxon>Candidatus Carbonibacillus</taxon>
    </lineage>
</organism>
<dbReference type="PANTHER" id="PTHR37692">
    <property type="entry name" value="HYPOTHETICAL MEMBRANE SPANNING PROTEIN"/>
    <property type="match status" value="1"/>
</dbReference>
<dbReference type="EMBL" id="PEBX01000006">
    <property type="protein sequence ID" value="PTQ57510.1"/>
    <property type="molecule type" value="Genomic_DNA"/>
</dbReference>
<protein>
    <recommendedName>
        <fullName evidence="4">DUF420 domain-containing protein</fullName>
    </recommendedName>
</protein>
<evidence type="ECO:0000256" key="1">
    <source>
        <dbReference type="SAM" id="Phobius"/>
    </source>
</evidence>
<reference evidence="3" key="1">
    <citation type="journal article" date="2018" name="Sci. Rep.">
        <title>Lignite coal burning seam in the remote Altai Mountains harbors a hydrogen-driven thermophilic microbial community.</title>
        <authorList>
            <person name="Kadnikov V.V."/>
            <person name="Mardanov A.V."/>
            <person name="Ivasenko D.A."/>
            <person name="Antsiferov D.V."/>
            <person name="Beletsky A.V."/>
            <person name="Karnachuk O.V."/>
            <person name="Ravin N.V."/>
        </authorList>
    </citation>
    <scope>NUCLEOTIDE SEQUENCE [LARGE SCALE GENOMIC DNA]</scope>
</reference>
<evidence type="ECO:0008006" key="4">
    <source>
        <dbReference type="Google" id="ProtNLM"/>
    </source>
</evidence>
<feature type="transmembrane region" description="Helical" evidence="1">
    <location>
        <begin position="144"/>
        <end position="166"/>
    </location>
</feature>
<feature type="transmembrane region" description="Helical" evidence="1">
    <location>
        <begin position="109"/>
        <end position="132"/>
    </location>
</feature>
<evidence type="ECO:0000313" key="3">
    <source>
        <dbReference type="Proteomes" id="UP000244338"/>
    </source>
</evidence>
<feature type="transmembrane region" description="Helical" evidence="1">
    <location>
        <begin position="71"/>
        <end position="89"/>
    </location>
</feature>
<dbReference type="InterPro" id="IPR007352">
    <property type="entry name" value="DUF420"/>
</dbReference>
<dbReference type="Proteomes" id="UP000244338">
    <property type="component" value="Unassembled WGS sequence"/>
</dbReference>
<evidence type="ECO:0000313" key="2">
    <source>
        <dbReference type="EMBL" id="PTQ57510.1"/>
    </source>
</evidence>
<sequence>MVRHVGRTVTFLSALVYLVLVLLFSLPKVQLPLDTSAFPAWIATFNGIAAVFLILAYVAIRARRITLHRNLIFSALGASGLFLLTYVLYHMSTPSTPYGGEGWLKIVYYVLLISHILLAALIVPLVLLALFRGLNREDALHRKIVRFAFPLWLYVSISGVLVYWMMRPYYG</sequence>
<feature type="transmembrane region" description="Helical" evidence="1">
    <location>
        <begin position="9"/>
        <end position="26"/>
    </location>
</feature>
<keyword evidence="1" id="KW-0812">Transmembrane</keyword>
<keyword evidence="1" id="KW-0472">Membrane</keyword>
<dbReference type="PANTHER" id="PTHR37692:SF1">
    <property type="entry name" value="DUF420 DOMAIN-CONTAINING PROTEIN"/>
    <property type="match status" value="1"/>
</dbReference>
<dbReference type="Pfam" id="PF04238">
    <property type="entry name" value="DUF420"/>
    <property type="match status" value="1"/>
</dbReference>